<protein>
    <submittedName>
        <fullName evidence="1">16380_t:CDS:1</fullName>
    </submittedName>
</protein>
<feature type="non-terminal residue" evidence="1">
    <location>
        <position position="453"/>
    </location>
</feature>
<name>A0ACA9PID3_9GLOM</name>
<evidence type="ECO:0000313" key="1">
    <source>
        <dbReference type="EMBL" id="CAG8712014.1"/>
    </source>
</evidence>
<reference evidence="1" key="1">
    <citation type="submission" date="2021-06" db="EMBL/GenBank/DDBJ databases">
        <authorList>
            <person name="Kallberg Y."/>
            <person name="Tangrot J."/>
            <person name="Rosling A."/>
        </authorList>
    </citation>
    <scope>NUCLEOTIDE SEQUENCE</scope>
    <source>
        <strain evidence="1">CL356</strain>
    </source>
</reference>
<sequence length="453" mass="51091">MSQGHTIPVETNIQLATNNAAPKSKCLRISGIPDGWSVDTLRQCLQTLDPNLCDDEFKISLYPACHGSGQVGMLNLSHCTEYFKRVVPYKPFFACAQDQDLSIDCDFNGLTPLNTPPKDILADVVAVTGLAGHPYGSWKSHQSHRMWLQDFLPRDLSGVRIMTFGYDSRIEANKGTSRMLDYARFFVDQLYIARSSKSVWLIRILLMISSHFYSAGTISSYYIYWPLARWYLNYPGLRTEELEEMARDLIPDSEDTIDLLRKLRAGSEFLESQSEDIAEILDKMKSSQTGKYERSGEEVQAVAPFAAFVNLRHEIQIPVPANHTDIVKFLSNSDPTYISLVTHLKDCVPSSSPEHKEHNEEIPVVNEVTVRPKKSEPTSLPDTDTIVAMSNLASTLHDRGQLEEAEKVQRKVLELRIEILGPQHPDTILTMGDLATTIYGRGQLEEAEKIQRK</sequence>
<dbReference type="EMBL" id="CAJVPT010035663">
    <property type="protein sequence ID" value="CAG8712014.1"/>
    <property type="molecule type" value="Genomic_DNA"/>
</dbReference>
<proteinExistence type="predicted"/>
<comment type="caution">
    <text evidence="1">The sequence shown here is derived from an EMBL/GenBank/DDBJ whole genome shotgun (WGS) entry which is preliminary data.</text>
</comment>
<keyword evidence="2" id="KW-1185">Reference proteome</keyword>
<dbReference type="Proteomes" id="UP000789525">
    <property type="component" value="Unassembled WGS sequence"/>
</dbReference>
<organism evidence="1 2">
    <name type="scientific">Acaulospora colombiana</name>
    <dbReference type="NCBI Taxonomy" id="27376"/>
    <lineage>
        <taxon>Eukaryota</taxon>
        <taxon>Fungi</taxon>
        <taxon>Fungi incertae sedis</taxon>
        <taxon>Mucoromycota</taxon>
        <taxon>Glomeromycotina</taxon>
        <taxon>Glomeromycetes</taxon>
        <taxon>Diversisporales</taxon>
        <taxon>Acaulosporaceae</taxon>
        <taxon>Acaulospora</taxon>
    </lineage>
</organism>
<gene>
    <name evidence="1" type="ORF">ACOLOM_LOCUS10717</name>
</gene>
<accession>A0ACA9PID3</accession>
<evidence type="ECO:0000313" key="2">
    <source>
        <dbReference type="Proteomes" id="UP000789525"/>
    </source>
</evidence>